<organism evidence="1 2">
    <name type="scientific">Brenneria salicis ATCC 15712 = DSM 30166</name>
    <dbReference type="NCBI Taxonomy" id="714314"/>
    <lineage>
        <taxon>Bacteria</taxon>
        <taxon>Pseudomonadati</taxon>
        <taxon>Pseudomonadota</taxon>
        <taxon>Gammaproteobacteria</taxon>
        <taxon>Enterobacterales</taxon>
        <taxon>Pectobacteriaceae</taxon>
        <taxon>Brenneria</taxon>
    </lineage>
</organism>
<reference evidence="1 2" key="1">
    <citation type="submission" date="2018-06" db="EMBL/GenBank/DDBJ databases">
        <title>Genomic Encyclopedia of Type Strains, Phase IV (KMG-IV): sequencing the most valuable type-strain genomes for metagenomic binning, comparative biology and taxonomic classification.</title>
        <authorList>
            <person name="Goeker M."/>
        </authorList>
    </citation>
    <scope>NUCLEOTIDE SEQUENCE [LARGE SCALE GENOMIC DNA]</scope>
    <source>
        <strain evidence="1 2">DSM 30166</strain>
    </source>
</reference>
<evidence type="ECO:0000313" key="1">
    <source>
        <dbReference type="EMBL" id="RBP66481.1"/>
    </source>
</evidence>
<evidence type="ECO:0000313" key="2">
    <source>
        <dbReference type="Proteomes" id="UP000253046"/>
    </source>
</evidence>
<dbReference type="Proteomes" id="UP000253046">
    <property type="component" value="Unassembled WGS sequence"/>
</dbReference>
<sequence>MIPVHVENRRLTNAYTDMIQVPLSPEREYAACNTIFTGFNLSSGGGLIYAVHRWQFYYTFEKKPINTRSNRIG</sequence>
<keyword evidence="2" id="KW-1185">Reference proteome</keyword>
<protein>
    <submittedName>
        <fullName evidence="1">Uncharacterized protein</fullName>
    </submittedName>
</protein>
<dbReference type="AlphaFoldDB" id="A0A366I961"/>
<gene>
    <name evidence="1" type="ORF">DES54_1038</name>
</gene>
<accession>A0A366I961</accession>
<comment type="caution">
    <text evidence="1">The sequence shown here is derived from an EMBL/GenBank/DDBJ whole genome shotgun (WGS) entry which is preliminary data.</text>
</comment>
<name>A0A366I961_9GAMM</name>
<dbReference type="EMBL" id="QNRY01000003">
    <property type="protein sequence ID" value="RBP66481.1"/>
    <property type="molecule type" value="Genomic_DNA"/>
</dbReference>
<proteinExistence type="predicted"/>